<keyword evidence="2" id="KW-1185">Reference proteome</keyword>
<sequence>MPINKSQFSHLQSSFTTQLNSMAPKGEVAVSSGGFAAFSRRFVGWKKAQGQSMEGLQRAMSDLSLQLKKETIDDARNLPPISEVENANCECCGMSEECTPAYIKRVREKFSGRWICGLCSEAVKEEMEKLGGKKEEAINAHMSVCSKFSRVGRKQPVLYQAEAMREILRRCSSRMGDPKLAAEAAGKKNKGGIMRTSSCIPAITKETKRSAFS</sequence>
<dbReference type="InterPro" id="IPR012876">
    <property type="entry name" value="DUF1677_pln"/>
</dbReference>
<protein>
    <recommendedName>
        <fullName evidence="3">DUF1677 domain-containing protein</fullName>
    </recommendedName>
</protein>
<evidence type="ECO:0000313" key="1">
    <source>
        <dbReference type="EMBL" id="PKU71899.1"/>
    </source>
</evidence>
<proteinExistence type="predicted"/>
<accession>A0A2I0W8A6</accession>
<dbReference type="AlphaFoldDB" id="A0A2I0W8A6"/>
<dbReference type="Proteomes" id="UP000233837">
    <property type="component" value="Unassembled WGS sequence"/>
</dbReference>
<reference evidence="1 2" key="2">
    <citation type="journal article" date="2017" name="Nature">
        <title>The Apostasia genome and the evolution of orchids.</title>
        <authorList>
            <person name="Zhang G.Q."/>
            <person name="Liu K.W."/>
            <person name="Li Z."/>
            <person name="Lohaus R."/>
            <person name="Hsiao Y.Y."/>
            <person name="Niu S.C."/>
            <person name="Wang J.Y."/>
            <person name="Lin Y.C."/>
            <person name="Xu Q."/>
            <person name="Chen L.J."/>
            <person name="Yoshida K."/>
            <person name="Fujiwara S."/>
            <person name="Wang Z.W."/>
            <person name="Zhang Y.Q."/>
            <person name="Mitsuda N."/>
            <person name="Wang M."/>
            <person name="Liu G.H."/>
            <person name="Pecoraro L."/>
            <person name="Huang H.X."/>
            <person name="Xiao X.J."/>
            <person name="Lin M."/>
            <person name="Wu X.Y."/>
            <person name="Wu W.L."/>
            <person name="Chen Y.Y."/>
            <person name="Chang S.B."/>
            <person name="Sakamoto S."/>
            <person name="Ohme-Takagi M."/>
            <person name="Yagi M."/>
            <person name="Zeng S.J."/>
            <person name="Shen C.Y."/>
            <person name="Yeh C.M."/>
            <person name="Luo Y.B."/>
            <person name="Tsai W.C."/>
            <person name="Van de Peer Y."/>
            <person name="Liu Z.J."/>
        </authorList>
    </citation>
    <scope>NUCLEOTIDE SEQUENCE [LARGE SCALE GENOMIC DNA]</scope>
    <source>
        <tissue evidence="1">The whole plant</tissue>
    </source>
</reference>
<organism evidence="1 2">
    <name type="scientific">Dendrobium catenatum</name>
    <dbReference type="NCBI Taxonomy" id="906689"/>
    <lineage>
        <taxon>Eukaryota</taxon>
        <taxon>Viridiplantae</taxon>
        <taxon>Streptophyta</taxon>
        <taxon>Embryophyta</taxon>
        <taxon>Tracheophyta</taxon>
        <taxon>Spermatophyta</taxon>
        <taxon>Magnoliopsida</taxon>
        <taxon>Liliopsida</taxon>
        <taxon>Asparagales</taxon>
        <taxon>Orchidaceae</taxon>
        <taxon>Epidendroideae</taxon>
        <taxon>Malaxideae</taxon>
        <taxon>Dendrobiinae</taxon>
        <taxon>Dendrobium</taxon>
    </lineage>
</organism>
<dbReference type="EMBL" id="KZ502850">
    <property type="protein sequence ID" value="PKU71899.1"/>
    <property type="molecule type" value="Genomic_DNA"/>
</dbReference>
<evidence type="ECO:0008006" key="3">
    <source>
        <dbReference type="Google" id="ProtNLM"/>
    </source>
</evidence>
<reference evidence="1 2" key="1">
    <citation type="journal article" date="2016" name="Sci. Rep.">
        <title>The Dendrobium catenatum Lindl. genome sequence provides insights into polysaccharide synthase, floral development and adaptive evolution.</title>
        <authorList>
            <person name="Zhang G.Q."/>
            <person name="Xu Q."/>
            <person name="Bian C."/>
            <person name="Tsai W.C."/>
            <person name="Yeh C.M."/>
            <person name="Liu K.W."/>
            <person name="Yoshida K."/>
            <person name="Zhang L.S."/>
            <person name="Chang S.B."/>
            <person name="Chen F."/>
            <person name="Shi Y."/>
            <person name="Su Y.Y."/>
            <person name="Zhang Y.Q."/>
            <person name="Chen L.J."/>
            <person name="Yin Y."/>
            <person name="Lin M."/>
            <person name="Huang H."/>
            <person name="Deng H."/>
            <person name="Wang Z.W."/>
            <person name="Zhu S.L."/>
            <person name="Zhao X."/>
            <person name="Deng C."/>
            <person name="Niu S.C."/>
            <person name="Huang J."/>
            <person name="Wang M."/>
            <person name="Liu G.H."/>
            <person name="Yang H.J."/>
            <person name="Xiao X.J."/>
            <person name="Hsiao Y.Y."/>
            <person name="Wu W.L."/>
            <person name="Chen Y.Y."/>
            <person name="Mitsuda N."/>
            <person name="Ohme-Takagi M."/>
            <person name="Luo Y.B."/>
            <person name="Van de Peer Y."/>
            <person name="Liu Z.J."/>
        </authorList>
    </citation>
    <scope>NUCLEOTIDE SEQUENCE [LARGE SCALE GENOMIC DNA]</scope>
    <source>
        <tissue evidence="1">The whole plant</tissue>
    </source>
</reference>
<dbReference type="PANTHER" id="PTHR33108">
    <property type="entry name" value="OS01G0745000 PROTEIN"/>
    <property type="match status" value="1"/>
</dbReference>
<gene>
    <name evidence="1" type="ORF">MA16_Dca021737</name>
</gene>
<name>A0A2I0W8A6_9ASPA</name>
<dbReference type="PANTHER" id="PTHR33108:SF51">
    <property type="entry name" value="DUF1677 FAMILY PROTEIN (DUF1677)"/>
    <property type="match status" value="1"/>
</dbReference>
<evidence type="ECO:0000313" key="2">
    <source>
        <dbReference type="Proteomes" id="UP000233837"/>
    </source>
</evidence>
<dbReference type="Pfam" id="PF07911">
    <property type="entry name" value="DUF1677"/>
    <property type="match status" value="1"/>
</dbReference>